<evidence type="ECO:0000313" key="3">
    <source>
        <dbReference type="Proteomes" id="UP000310249"/>
    </source>
</evidence>
<sequence length="185" mass="20545">MSILPLDTSHYQAVIDLGNLVHGDNYLDMAGIKMMHQRGTKNDLNASFVAIDESQQVVGFRTSYSAGQWPIDKWCSPALWPVDEEHMAYFKCIAIHPDAQGQGIGPKLLNASVEVLKQQGAQAGVSHLWMQSPGNGAVKYFTKAGGKLVKVHDDRWLDLTLYEGYRCTLCDTECHCQAAEMVLEF</sequence>
<dbReference type="InterPro" id="IPR000182">
    <property type="entry name" value="GNAT_dom"/>
</dbReference>
<dbReference type="SUPFAM" id="SSF55729">
    <property type="entry name" value="Acyl-CoA N-acyltransferases (Nat)"/>
    <property type="match status" value="1"/>
</dbReference>
<organism evidence="2 3">
    <name type="scientific">Pseudoalteromonas rubra</name>
    <dbReference type="NCBI Taxonomy" id="43658"/>
    <lineage>
        <taxon>Bacteria</taxon>
        <taxon>Pseudomonadati</taxon>
        <taxon>Pseudomonadota</taxon>
        <taxon>Gammaproteobacteria</taxon>
        <taxon>Alteromonadales</taxon>
        <taxon>Pseudoalteromonadaceae</taxon>
        <taxon>Pseudoalteromonas</taxon>
    </lineage>
</organism>
<protein>
    <submittedName>
        <fullName evidence="2">GNAT family N-acetyltransferase</fullName>
    </submittedName>
</protein>
<dbReference type="PROSITE" id="PS51186">
    <property type="entry name" value="GNAT"/>
    <property type="match status" value="1"/>
</dbReference>
<comment type="caution">
    <text evidence="2">The sequence shown here is derived from an EMBL/GenBank/DDBJ whole genome shotgun (WGS) entry which is preliminary data.</text>
</comment>
<dbReference type="OrthoDB" id="6321659at2"/>
<dbReference type="InterPro" id="IPR016181">
    <property type="entry name" value="Acyl_CoA_acyltransferase"/>
</dbReference>
<evidence type="ECO:0000259" key="1">
    <source>
        <dbReference type="PROSITE" id="PS51186"/>
    </source>
</evidence>
<gene>
    <name evidence="2" type="ORF">CWB99_17045</name>
</gene>
<reference evidence="2 3" key="1">
    <citation type="submission" date="2018-01" db="EMBL/GenBank/DDBJ databases">
        <authorList>
            <person name="Paulsen S."/>
            <person name="Gram L.K."/>
        </authorList>
    </citation>
    <scope>NUCLEOTIDE SEQUENCE [LARGE SCALE GENOMIC DNA]</scope>
    <source>
        <strain evidence="2 3">S2676</strain>
    </source>
</reference>
<dbReference type="Gene3D" id="3.40.630.30">
    <property type="match status" value="1"/>
</dbReference>
<dbReference type="AlphaFoldDB" id="A0A5S3WJR3"/>
<keyword evidence="2" id="KW-0808">Transferase</keyword>
<feature type="domain" description="N-acetyltransferase" evidence="1">
    <location>
        <begin position="1"/>
        <end position="168"/>
    </location>
</feature>
<proteinExistence type="predicted"/>
<dbReference type="CDD" id="cd04301">
    <property type="entry name" value="NAT_SF"/>
    <property type="match status" value="1"/>
</dbReference>
<name>A0A5S3WJR3_9GAMM</name>
<dbReference type="Proteomes" id="UP000310249">
    <property type="component" value="Unassembled WGS sequence"/>
</dbReference>
<dbReference type="EMBL" id="PNCI01000041">
    <property type="protein sequence ID" value="TMP26891.1"/>
    <property type="molecule type" value="Genomic_DNA"/>
</dbReference>
<dbReference type="Pfam" id="PF00583">
    <property type="entry name" value="Acetyltransf_1"/>
    <property type="match status" value="1"/>
</dbReference>
<accession>A0A5S3WJR3</accession>
<reference evidence="3" key="2">
    <citation type="submission" date="2019-06" db="EMBL/GenBank/DDBJ databases">
        <title>Co-occurence of chitin degradation, pigmentation and bioactivity in marine Pseudoalteromonas.</title>
        <authorList>
            <person name="Sonnenschein E.C."/>
            <person name="Bech P.K."/>
        </authorList>
    </citation>
    <scope>NUCLEOTIDE SEQUENCE [LARGE SCALE GENOMIC DNA]</scope>
    <source>
        <strain evidence="3">S2676</strain>
    </source>
</reference>
<evidence type="ECO:0000313" key="2">
    <source>
        <dbReference type="EMBL" id="TMP26891.1"/>
    </source>
</evidence>
<dbReference type="GO" id="GO:0016747">
    <property type="term" value="F:acyltransferase activity, transferring groups other than amino-acyl groups"/>
    <property type="evidence" value="ECO:0007669"/>
    <property type="project" value="InterPro"/>
</dbReference>
<dbReference type="RefSeq" id="WP_138551234.1">
    <property type="nucleotide sequence ID" value="NZ_PNCH01000018.1"/>
</dbReference>